<keyword evidence="4" id="KW-1185">Reference proteome</keyword>
<keyword evidence="3" id="KW-0645">Protease</keyword>
<proteinExistence type="predicted"/>
<dbReference type="RefSeq" id="WP_146397985.1">
    <property type="nucleotide sequence ID" value="NZ_SJPQ01000001.1"/>
</dbReference>
<gene>
    <name evidence="3" type="ORF">Mal64_11870</name>
</gene>
<dbReference type="PANTHER" id="PTHR33473">
    <property type="entry name" value="ATP-DEPENDENT CLP PROTEASE ADAPTER PROTEIN CLPS1, CHLOROPLASTIC"/>
    <property type="match status" value="1"/>
</dbReference>
<protein>
    <submittedName>
        <fullName evidence="3">ATP-dependent Clp protease adaptor</fullName>
    </submittedName>
</protein>
<dbReference type="Pfam" id="PF02617">
    <property type="entry name" value="ClpS"/>
    <property type="match status" value="1"/>
</dbReference>
<name>A0A5C5ZU48_9BACT</name>
<dbReference type="Proteomes" id="UP000315440">
    <property type="component" value="Unassembled WGS sequence"/>
</dbReference>
<dbReference type="PANTHER" id="PTHR33473:SF17">
    <property type="entry name" value="ATP-DEPENDENT CLP PROTEASE ADAPTER PROTEIN CLPS1, CHLOROPLASTIC"/>
    <property type="match status" value="1"/>
</dbReference>
<dbReference type="SUPFAM" id="SSF54736">
    <property type="entry name" value="ClpS-like"/>
    <property type="match status" value="1"/>
</dbReference>
<reference evidence="3 4" key="1">
    <citation type="submission" date="2019-02" db="EMBL/GenBank/DDBJ databases">
        <title>Deep-cultivation of Planctomycetes and their phenomic and genomic characterization uncovers novel biology.</title>
        <authorList>
            <person name="Wiegand S."/>
            <person name="Jogler M."/>
            <person name="Boedeker C."/>
            <person name="Pinto D."/>
            <person name="Vollmers J."/>
            <person name="Rivas-Marin E."/>
            <person name="Kohn T."/>
            <person name="Peeters S.H."/>
            <person name="Heuer A."/>
            <person name="Rast P."/>
            <person name="Oberbeckmann S."/>
            <person name="Bunk B."/>
            <person name="Jeske O."/>
            <person name="Meyerdierks A."/>
            <person name="Storesund J.E."/>
            <person name="Kallscheuer N."/>
            <person name="Luecker S."/>
            <person name="Lage O.M."/>
            <person name="Pohl T."/>
            <person name="Merkel B.J."/>
            <person name="Hornburger P."/>
            <person name="Mueller R.-W."/>
            <person name="Bruemmer F."/>
            <person name="Labrenz M."/>
            <person name="Spormann A.M."/>
            <person name="Op Den Camp H."/>
            <person name="Overmann J."/>
            <person name="Amann R."/>
            <person name="Jetten M.S.M."/>
            <person name="Mascher T."/>
            <person name="Medema M.H."/>
            <person name="Devos D.P."/>
            <person name="Kaster A.-K."/>
            <person name="Ovreas L."/>
            <person name="Rohde M."/>
            <person name="Galperin M.Y."/>
            <person name="Jogler C."/>
        </authorList>
    </citation>
    <scope>NUCLEOTIDE SEQUENCE [LARGE SCALE GENOMIC DNA]</scope>
    <source>
        <strain evidence="3 4">Mal64</strain>
    </source>
</reference>
<dbReference type="InterPro" id="IPR014719">
    <property type="entry name" value="Ribosomal_bL12_C/ClpS-like"/>
</dbReference>
<dbReference type="GO" id="GO:0006508">
    <property type="term" value="P:proteolysis"/>
    <property type="evidence" value="ECO:0007669"/>
    <property type="project" value="UniProtKB-KW"/>
</dbReference>
<evidence type="ECO:0000313" key="4">
    <source>
        <dbReference type="Proteomes" id="UP000315440"/>
    </source>
</evidence>
<dbReference type="EMBL" id="SJPQ01000001">
    <property type="protein sequence ID" value="TWT90790.1"/>
    <property type="molecule type" value="Genomic_DNA"/>
</dbReference>
<evidence type="ECO:0000259" key="2">
    <source>
        <dbReference type="Pfam" id="PF02617"/>
    </source>
</evidence>
<feature type="domain" description="Adaptor protein ClpS core" evidence="2">
    <location>
        <begin position="38"/>
        <end position="109"/>
    </location>
</feature>
<dbReference type="GO" id="GO:0008233">
    <property type="term" value="F:peptidase activity"/>
    <property type="evidence" value="ECO:0007669"/>
    <property type="project" value="UniProtKB-KW"/>
</dbReference>
<feature type="compositionally biased region" description="Acidic residues" evidence="1">
    <location>
        <begin position="1"/>
        <end position="12"/>
    </location>
</feature>
<feature type="compositionally biased region" description="Basic and acidic residues" evidence="1">
    <location>
        <begin position="25"/>
        <end position="37"/>
    </location>
</feature>
<dbReference type="GO" id="GO:0030163">
    <property type="term" value="P:protein catabolic process"/>
    <property type="evidence" value="ECO:0007669"/>
    <property type="project" value="InterPro"/>
</dbReference>
<organism evidence="3 4">
    <name type="scientific">Pseudobythopirellula maris</name>
    <dbReference type="NCBI Taxonomy" id="2527991"/>
    <lineage>
        <taxon>Bacteria</taxon>
        <taxon>Pseudomonadati</taxon>
        <taxon>Planctomycetota</taxon>
        <taxon>Planctomycetia</taxon>
        <taxon>Pirellulales</taxon>
        <taxon>Lacipirellulaceae</taxon>
        <taxon>Pseudobythopirellula</taxon>
    </lineage>
</organism>
<accession>A0A5C5ZU48</accession>
<evidence type="ECO:0000256" key="1">
    <source>
        <dbReference type="SAM" id="MobiDB-lite"/>
    </source>
</evidence>
<sequence length="126" mass="14115">MTDLDPFEEGDGPDGGATTIVRPKRAPEPKKTDPKRREVPRYHVILWDSEEHTYEYVERMLRELFGHDATQCLKIAETVDAAGRAVVLTTTKEHAELKRDQIQAYGKDESTKGCKGSMSATIEAVP</sequence>
<dbReference type="Gene3D" id="3.30.1390.10">
    <property type="match status" value="1"/>
</dbReference>
<evidence type="ECO:0000313" key="3">
    <source>
        <dbReference type="EMBL" id="TWT90790.1"/>
    </source>
</evidence>
<dbReference type="AlphaFoldDB" id="A0A5C5ZU48"/>
<dbReference type="InterPro" id="IPR022935">
    <property type="entry name" value="ClpS"/>
</dbReference>
<dbReference type="OrthoDB" id="286350at2"/>
<comment type="caution">
    <text evidence="3">The sequence shown here is derived from an EMBL/GenBank/DDBJ whole genome shotgun (WGS) entry which is preliminary data.</text>
</comment>
<keyword evidence="3" id="KW-0378">Hydrolase</keyword>
<dbReference type="InterPro" id="IPR003769">
    <property type="entry name" value="ClpS_core"/>
</dbReference>
<feature type="region of interest" description="Disordered" evidence="1">
    <location>
        <begin position="1"/>
        <end position="37"/>
    </location>
</feature>